<dbReference type="GO" id="GO:0003824">
    <property type="term" value="F:catalytic activity"/>
    <property type="evidence" value="ECO:0007669"/>
    <property type="project" value="InterPro"/>
</dbReference>
<organism evidence="2">
    <name type="scientific">Putranjiva roxburghii</name>
    <dbReference type="NCBI Taxonomy" id="28504"/>
    <lineage>
        <taxon>Eukaryota</taxon>
        <taxon>Viridiplantae</taxon>
        <taxon>Streptophyta</taxon>
        <taxon>Embryophyta</taxon>
        <taxon>Tracheophyta</taxon>
        <taxon>Spermatophyta</taxon>
        <taxon>Magnoliopsida</taxon>
        <taxon>eudicotyledons</taxon>
        <taxon>Gunneridae</taxon>
        <taxon>Pentapetalae</taxon>
        <taxon>rosids</taxon>
        <taxon>fabids</taxon>
        <taxon>Malpighiales</taxon>
        <taxon>Putranjivaceae</taxon>
        <taxon>Putranjiva</taxon>
    </lineage>
</organism>
<evidence type="ECO:0000313" key="2">
    <source>
        <dbReference type="EMBL" id="ADO32585.1"/>
    </source>
</evidence>
<reference evidence="2" key="1">
    <citation type="submission" date="2010-10" db="EMBL/GenBank/DDBJ databases">
        <title>Putranjiva roxburghii trypsin inhibitor (PRTI).</title>
        <authorList>
            <person name="Patel G.K."/>
            <person name="Kar B."/>
            <person name="Sharma A.K."/>
        </authorList>
    </citation>
    <scope>NUCLEOTIDE SEQUENCE</scope>
</reference>
<dbReference type="InterPro" id="IPR000845">
    <property type="entry name" value="Nucleoside_phosphorylase_d"/>
</dbReference>
<dbReference type="AlphaFoldDB" id="G4WG36"/>
<dbReference type="GO" id="GO:0009116">
    <property type="term" value="P:nucleoside metabolic process"/>
    <property type="evidence" value="ECO:0007669"/>
    <property type="project" value="InterPro"/>
</dbReference>
<dbReference type="Pfam" id="PF01048">
    <property type="entry name" value="PNP_UDP_1"/>
    <property type="match status" value="1"/>
</dbReference>
<dbReference type="PANTHER" id="PTHR21234:SF45">
    <property type="entry name" value="NUCLEOSIDE PHOSPHORYLASE DOMAIN-CONTAINING PROTEIN"/>
    <property type="match status" value="1"/>
</dbReference>
<dbReference type="SMR" id="G4WG36"/>
<dbReference type="PANTHER" id="PTHR21234">
    <property type="entry name" value="PURINE NUCLEOSIDE PHOSPHORYLASE"/>
    <property type="match status" value="1"/>
</dbReference>
<dbReference type="Gene3D" id="3.40.50.1580">
    <property type="entry name" value="Nucleoside phosphorylase domain"/>
    <property type="match status" value="1"/>
</dbReference>
<feature type="non-terminal residue" evidence="2">
    <location>
        <position position="1"/>
    </location>
</feature>
<evidence type="ECO:0000259" key="1">
    <source>
        <dbReference type="Pfam" id="PF01048"/>
    </source>
</evidence>
<dbReference type="EMBL" id="HQ332518">
    <property type="protein sequence ID" value="ADO32585.1"/>
    <property type="molecule type" value="mRNA"/>
</dbReference>
<feature type="domain" description="Nucleoside phosphorylase" evidence="1">
    <location>
        <begin position="6"/>
        <end position="258"/>
    </location>
</feature>
<protein>
    <submittedName>
        <fullName evidence="2">Trypsin inhibitor</fullName>
    </submittedName>
</protein>
<proteinExistence type="evidence at transcript level"/>
<accession>G4WG36</accession>
<sequence>PQAGYIGVVLGSESNEKALNESNAFTPSSTSPHIDLAGRRFHIGTIDNADVVYVKSGGSTPNTVITAQILLATFEIRGVVQVGGAGAINDTLSVGDVSVPGKIAYIGDWTWESFYTKETKGPLQFGRYNLPEPGSNYLQSIAFNPLELYSSNDNGKIVFWLRPDDYYLDVASRLEGVKLEKCASKAHCLTENPKVVVGLRATSADIYVVNDAFKGFVNKQFESSTVDTNSAAFAFTAISNGVPFISFRGVSNSASGSSSGSSYLGSVNAVNAAVKFIGSLPQPRVYDN</sequence>
<dbReference type="SUPFAM" id="SSF53167">
    <property type="entry name" value="Purine and uridine phosphorylases"/>
    <property type="match status" value="1"/>
</dbReference>
<name>G4WG36_9ROSI</name>
<dbReference type="InterPro" id="IPR035994">
    <property type="entry name" value="Nucleoside_phosphorylase_sf"/>
</dbReference>